<dbReference type="GO" id="GO:0019867">
    <property type="term" value="C:outer membrane"/>
    <property type="evidence" value="ECO:0007669"/>
    <property type="project" value="InterPro"/>
</dbReference>
<dbReference type="AlphaFoldDB" id="A0A1M4SXW9"/>
<reference evidence="3 4" key="1">
    <citation type="submission" date="2016-11" db="EMBL/GenBank/DDBJ databases">
        <authorList>
            <person name="Jaros S."/>
            <person name="Januszkiewicz K."/>
            <person name="Wedrychowicz H."/>
        </authorList>
    </citation>
    <scope>NUCLEOTIDE SEQUENCE [LARGE SCALE GENOMIC DNA]</scope>
    <source>
        <strain evidence="3 4">DSM 25661</strain>
    </source>
</reference>
<dbReference type="GO" id="GO:2001070">
    <property type="term" value="F:starch binding"/>
    <property type="evidence" value="ECO:0007669"/>
    <property type="project" value="InterPro"/>
</dbReference>
<dbReference type="Pfam" id="PF16411">
    <property type="entry name" value="SusF_SusE"/>
    <property type="match status" value="1"/>
</dbReference>
<dbReference type="Pfam" id="PF14292">
    <property type="entry name" value="SusE"/>
    <property type="match status" value="1"/>
</dbReference>
<accession>A0A1M4SXW9</accession>
<name>A0A1M4SXW9_9FLAO</name>
<evidence type="ECO:0000259" key="2">
    <source>
        <dbReference type="Pfam" id="PF16411"/>
    </source>
</evidence>
<evidence type="ECO:0000313" key="3">
    <source>
        <dbReference type="EMBL" id="SHE37051.1"/>
    </source>
</evidence>
<keyword evidence="4" id="KW-1185">Reference proteome</keyword>
<dbReference type="OrthoDB" id="9793489at2"/>
<dbReference type="Proteomes" id="UP000184462">
    <property type="component" value="Unassembled WGS sequence"/>
</dbReference>
<dbReference type="CDD" id="cd12956">
    <property type="entry name" value="CBM_SusE-F_like"/>
    <property type="match status" value="3"/>
</dbReference>
<dbReference type="EMBL" id="FQTW01000001">
    <property type="protein sequence ID" value="SHE37051.1"/>
    <property type="molecule type" value="Genomic_DNA"/>
</dbReference>
<proteinExistence type="predicted"/>
<organism evidence="3 4">
    <name type="scientific">Psychroflexus salarius</name>
    <dbReference type="NCBI Taxonomy" id="1155689"/>
    <lineage>
        <taxon>Bacteria</taxon>
        <taxon>Pseudomonadati</taxon>
        <taxon>Bacteroidota</taxon>
        <taxon>Flavobacteriia</taxon>
        <taxon>Flavobacteriales</taxon>
        <taxon>Flavobacteriaceae</taxon>
        <taxon>Psychroflexus</taxon>
    </lineage>
</organism>
<feature type="domain" description="SusE outer membrane protein" evidence="1">
    <location>
        <begin position="25"/>
        <end position="129"/>
    </location>
</feature>
<dbReference type="InterPro" id="IPR025970">
    <property type="entry name" value="SusE"/>
</dbReference>
<feature type="domain" description="Outer membrane protein SusF/SusE-like C-terminal" evidence="2">
    <location>
        <begin position="162"/>
        <end position="249"/>
    </location>
</feature>
<dbReference type="InterPro" id="IPR032187">
    <property type="entry name" value="SusF/SusE-like_C"/>
</dbReference>
<evidence type="ECO:0000259" key="1">
    <source>
        <dbReference type="Pfam" id="PF14292"/>
    </source>
</evidence>
<dbReference type="STRING" id="1155689.SAMN05444278_101383"/>
<dbReference type="RefSeq" id="WP_073191264.1">
    <property type="nucleotide sequence ID" value="NZ_FQTW01000001.1"/>
</dbReference>
<evidence type="ECO:0000313" key="4">
    <source>
        <dbReference type="Proteomes" id="UP000184462"/>
    </source>
</evidence>
<gene>
    <name evidence="3" type="ORF">SAMN05444278_101383</name>
</gene>
<sequence length="446" mass="48985">MKAINQLTFLKLFSIIIALGLWSCDDQELTQINENANTALSLSIDAVVMTEDNTNEEILTATWTKPDFGFQSVPEYTIEVDMMGNDFSSPRLVNVGRNTSKVFTSEELNSILLNLGATPMEVNQIEMRLLVSLSDAQESYTQPVGLEATPFSSILDLSTNLGVVGSATPGGWSSTNETPIQDIPFYSTSENNVVVAYATLRDGEMKFRENNDWAVNYGDDGNDGSLEPNGANIPVSAGNYKITVNTETLEWSIEEYSWGIVGGATVYGWDTPDIKFEYNPFQDNWKAAATLTDGEIKFRQNEEWSFDYGDNGADGTLDQGGDNIAVEAGHYIITLDLNSQTYELEPTDLWGLVGSGTTFGWDAPDPDKFLPDFGINEGMYYLNGVEIGAGEVKVRQNEDWGVNYGDDGNDGTLELGGANIPATPGIYNVEMNFTVNPPTINFYPWQ</sequence>
<protein>
    <submittedName>
        <fullName evidence="3">Uncharacterized protein</fullName>
    </submittedName>
</protein>
<dbReference type="Gene3D" id="2.60.40.3620">
    <property type="match status" value="3"/>
</dbReference>